<dbReference type="PANTHER" id="PTHR43479">
    <property type="entry name" value="ACREF/ENVCD OPERON REPRESSOR-RELATED"/>
    <property type="match status" value="1"/>
</dbReference>
<protein>
    <submittedName>
        <fullName evidence="5">Transcriptional regulator</fullName>
    </submittedName>
</protein>
<dbReference type="OrthoDB" id="9810250at2"/>
<evidence type="ECO:0000256" key="3">
    <source>
        <dbReference type="SAM" id="Phobius"/>
    </source>
</evidence>
<feature type="domain" description="HTH tetR-type" evidence="4">
    <location>
        <begin position="10"/>
        <end position="70"/>
    </location>
</feature>
<evidence type="ECO:0000259" key="4">
    <source>
        <dbReference type="PROSITE" id="PS50977"/>
    </source>
</evidence>
<proteinExistence type="predicted"/>
<name>R9CLZ9_9CLOT</name>
<evidence type="ECO:0000313" key="6">
    <source>
        <dbReference type="Proteomes" id="UP000013988"/>
    </source>
</evidence>
<dbReference type="InterPro" id="IPR009057">
    <property type="entry name" value="Homeodomain-like_sf"/>
</dbReference>
<dbReference type="Proteomes" id="UP000013988">
    <property type="component" value="Unassembled WGS sequence"/>
</dbReference>
<dbReference type="PROSITE" id="PS50977">
    <property type="entry name" value="HTH_TETR_2"/>
    <property type="match status" value="1"/>
</dbReference>
<dbReference type="GO" id="GO:0003677">
    <property type="term" value="F:DNA binding"/>
    <property type="evidence" value="ECO:0007669"/>
    <property type="project" value="UniProtKB-UniRule"/>
</dbReference>
<feature type="transmembrane region" description="Helical" evidence="3">
    <location>
        <begin position="98"/>
        <end position="117"/>
    </location>
</feature>
<dbReference type="PANTHER" id="PTHR43479:SF7">
    <property type="entry name" value="TETR-FAMILY TRANSCRIPTIONAL REGULATOR"/>
    <property type="match status" value="1"/>
</dbReference>
<evidence type="ECO:0000313" key="5">
    <source>
        <dbReference type="EMBL" id="EOR28221.1"/>
    </source>
</evidence>
<keyword evidence="6" id="KW-1185">Reference proteome</keyword>
<dbReference type="EMBL" id="ASRV01000008">
    <property type="protein sequence ID" value="EOR28221.1"/>
    <property type="molecule type" value="Genomic_DNA"/>
</dbReference>
<keyword evidence="3" id="KW-1133">Transmembrane helix</keyword>
<dbReference type="InterPro" id="IPR050624">
    <property type="entry name" value="HTH-type_Tx_Regulator"/>
</dbReference>
<dbReference type="RefSeq" id="WP_016205609.1">
    <property type="nucleotide sequence ID" value="NZ_ASRV01000008.1"/>
</dbReference>
<dbReference type="SUPFAM" id="SSF46689">
    <property type="entry name" value="Homeodomain-like"/>
    <property type="match status" value="1"/>
</dbReference>
<dbReference type="Gene3D" id="1.10.357.10">
    <property type="entry name" value="Tetracycline Repressor, domain 2"/>
    <property type="match status" value="1"/>
</dbReference>
<accession>R9CLZ9</accession>
<dbReference type="PATRIC" id="fig|1202534.3.peg.69"/>
<evidence type="ECO:0000256" key="2">
    <source>
        <dbReference type="PROSITE-ProRule" id="PRU00335"/>
    </source>
</evidence>
<dbReference type="AlphaFoldDB" id="R9CLZ9"/>
<gene>
    <name evidence="5" type="ORF">A500_00360</name>
</gene>
<sequence>MNKENNRRAMLTKKILENKLIELLKEKRIEQISISKLCENAGINRSTFYKHYMNQYDLLNNIEKKVLDKMIDYLDMFIENNNTKTLELMLIYIQENKIFFMYFYAVIITYIFKKSLLK</sequence>
<evidence type="ECO:0000256" key="1">
    <source>
        <dbReference type="ARBA" id="ARBA00023125"/>
    </source>
</evidence>
<feature type="DNA-binding region" description="H-T-H motif" evidence="2">
    <location>
        <begin position="33"/>
        <end position="52"/>
    </location>
</feature>
<reference evidence="5 6" key="1">
    <citation type="submission" date="2013-03" db="EMBL/GenBank/DDBJ databases">
        <title>Whole genome shotgun sequencing of Clostridium sartagoforme AAU1.</title>
        <authorList>
            <person name="Joshi C.G."/>
            <person name="Duggirala S.M."/>
            <person name="Nathani N.M."/>
            <person name="Bhatt V.D."/>
            <person name="Patel A.K."/>
            <person name="Pandya P.R."/>
            <person name="KaPatel J.A."/>
        </authorList>
    </citation>
    <scope>NUCLEOTIDE SEQUENCE [LARGE SCALE GENOMIC DNA]</scope>
    <source>
        <strain evidence="5 6">AAU1</strain>
    </source>
</reference>
<keyword evidence="3" id="KW-0472">Membrane</keyword>
<organism evidence="5 6">
    <name type="scientific">Clostridium sartagoforme AAU1</name>
    <dbReference type="NCBI Taxonomy" id="1202534"/>
    <lineage>
        <taxon>Bacteria</taxon>
        <taxon>Bacillati</taxon>
        <taxon>Bacillota</taxon>
        <taxon>Clostridia</taxon>
        <taxon>Eubacteriales</taxon>
        <taxon>Clostridiaceae</taxon>
        <taxon>Clostridium</taxon>
    </lineage>
</organism>
<dbReference type="InterPro" id="IPR001647">
    <property type="entry name" value="HTH_TetR"/>
</dbReference>
<keyword evidence="3" id="KW-0812">Transmembrane</keyword>
<comment type="caution">
    <text evidence="5">The sequence shown here is derived from an EMBL/GenBank/DDBJ whole genome shotgun (WGS) entry which is preliminary data.</text>
</comment>
<keyword evidence="1 2" id="KW-0238">DNA-binding</keyword>